<dbReference type="SUPFAM" id="SSF82171">
    <property type="entry name" value="DPP6 N-terminal domain-like"/>
    <property type="match status" value="1"/>
</dbReference>
<dbReference type="PATRIC" id="fig|517011.3.peg.2293"/>
<dbReference type="GO" id="GO:0004252">
    <property type="term" value="F:serine-type endopeptidase activity"/>
    <property type="evidence" value="ECO:0007669"/>
    <property type="project" value="TreeGrafter"/>
</dbReference>
<reference evidence="4 5" key="1">
    <citation type="submission" date="2015-05" db="EMBL/GenBank/DDBJ databases">
        <title>Genome sequencing and analysis of members of genus Stenotrophomonas.</title>
        <authorList>
            <person name="Patil P.P."/>
            <person name="Midha S."/>
            <person name="Patil P.B."/>
        </authorList>
    </citation>
    <scope>NUCLEOTIDE SEQUENCE [LARGE SCALE GENOMIC DNA]</scope>
    <source>
        <strain evidence="4 5">DSM 21508</strain>
    </source>
</reference>
<sequence>MRKTILAAMMAAMALPLMATAADVDLDTFLKRDSFTDLKLSPNGEYYAATIPLEKSTAVAILRVANGQIVGRFVPPENNHARRFDWVSDDRVLIELGQKFGSLDEPQPTGELYSLRANTTSGELLVGYRVTGGNTGTRISGKKAEAVAAFLSDDLPSDDKHVLIAVSSFNGDPYTRLERMDVTSGRRIPVTRSPVQRASFTTDAEGNARFALGAGSDNVNKLFYRDRNNENWKLVNDEAVSKRIERAIGFSADGALAYLNVEQPSGPNKIVSWNPASGERKDVLRDPMVDPARLIHRPGTAVPVGALFLGDTPRTRFFDETSADAKLYRSLESAFGGDAVFITSSTRDSNKVLVETFSGRNPGDFFIYDQKAKAAQHVVSRSTWIDPAQTAPVRAITVKARDGLPLHGFLTTPHGREAKNLPMVVLPHGGPFGIFEDGTYDTQAQMLASAGYAVLQMNFRGSGNYGRAFEQAGAQQWGMAMQDDLTDATRWAISEGVANKTKICVYGASYGAYAALMGAAKEPDLYRCAAGYVGVYDLPMMHSRGDIQQWMSGETYLREWIGPADKVRDVSPVNLAAQIKVPVFLAAGREDQRAPVQHTERMEAALKKAGVPVESLYYPREGHGFYVDANRREYYGKLLAFLSQNLGGDKAAAPKPAAP</sequence>
<dbReference type="SUPFAM" id="SSF53474">
    <property type="entry name" value="alpha/beta-Hydrolases"/>
    <property type="match status" value="1"/>
</dbReference>
<accession>A0A0R0D352</accession>
<organism evidence="4 5">
    <name type="scientific">Stenotrophomonas chelatiphaga</name>
    <dbReference type="NCBI Taxonomy" id="517011"/>
    <lineage>
        <taxon>Bacteria</taxon>
        <taxon>Pseudomonadati</taxon>
        <taxon>Pseudomonadota</taxon>
        <taxon>Gammaproteobacteria</taxon>
        <taxon>Lysobacterales</taxon>
        <taxon>Lysobacteraceae</taxon>
        <taxon>Stenotrophomonas</taxon>
    </lineage>
</organism>
<dbReference type="EMBL" id="LDJK01000054">
    <property type="protein sequence ID" value="KRG73170.1"/>
    <property type="molecule type" value="Genomic_DNA"/>
</dbReference>
<keyword evidence="1" id="KW-0378">Hydrolase</keyword>
<dbReference type="PANTHER" id="PTHR42776">
    <property type="entry name" value="SERINE PEPTIDASE S9 FAMILY MEMBER"/>
    <property type="match status" value="1"/>
</dbReference>
<dbReference type="AlphaFoldDB" id="A0A0R0D352"/>
<feature type="chain" id="PRO_5006395012" evidence="2">
    <location>
        <begin position="22"/>
        <end position="659"/>
    </location>
</feature>
<dbReference type="RefSeq" id="WP_057508842.1">
    <property type="nucleotide sequence ID" value="NZ_LDJK01000054.1"/>
</dbReference>
<evidence type="ECO:0000313" key="5">
    <source>
        <dbReference type="Proteomes" id="UP000051386"/>
    </source>
</evidence>
<name>A0A0R0D352_9GAMM</name>
<evidence type="ECO:0000259" key="3">
    <source>
        <dbReference type="Pfam" id="PF00326"/>
    </source>
</evidence>
<dbReference type="Pfam" id="PF00326">
    <property type="entry name" value="Peptidase_S9"/>
    <property type="match status" value="1"/>
</dbReference>
<proteinExistence type="predicted"/>
<dbReference type="Proteomes" id="UP000051386">
    <property type="component" value="Unassembled WGS sequence"/>
</dbReference>
<comment type="caution">
    <text evidence="4">The sequence shown here is derived from an EMBL/GenBank/DDBJ whole genome shotgun (WGS) entry which is preliminary data.</text>
</comment>
<dbReference type="InterPro" id="IPR029058">
    <property type="entry name" value="AB_hydrolase_fold"/>
</dbReference>
<dbReference type="GO" id="GO:0006508">
    <property type="term" value="P:proteolysis"/>
    <property type="evidence" value="ECO:0007669"/>
    <property type="project" value="InterPro"/>
</dbReference>
<gene>
    <name evidence="4" type="ORF">ABB28_11965</name>
</gene>
<keyword evidence="2" id="KW-0732">Signal</keyword>
<evidence type="ECO:0000313" key="4">
    <source>
        <dbReference type="EMBL" id="KRG73170.1"/>
    </source>
</evidence>
<protein>
    <submittedName>
        <fullName evidence="4">Peptidase S9</fullName>
    </submittedName>
</protein>
<keyword evidence="5" id="KW-1185">Reference proteome</keyword>
<dbReference type="Gene3D" id="3.40.50.1820">
    <property type="entry name" value="alpha/beta hydrolase"/>
    <property type="match status" value="1"/>
</dbReference>
<evidence type="ECO:0000256" key="1">
    <source>
        <dbReference type="ARBA" id="ARBA00022801"/>
    </source>
</evidence>
<dbReference type="PANTHER" id="PTHR42776:SF27">
    <property type="entry name" value="DIPEPTIDYL PEPTIDASE FAMILY MEMBER 6"/>
    <property type="match status" value="1"/>
</dbReference>
<feature type="domain" description="Peptidase S9 prolyl oligopeptidase catalytic" evidence="3">
    <location>
        <begin position="440"/>
        <end position="648"/>
    </location>
</feature>
<evidence type="ECO:0000256" key="2">
    <source>
        <dbReference type="SAM" id="SignalP"/>
    </source>
</evidence>
<dbReference type="InterPro" id="IPR001375">
    <property type="entry name" value="Peptidase_S9_cat"/>
</dbReference>
<feature type="signal peptide" evidence="2">
    <location>
        <begin position="1"/>
        <end position="21"/>
    </location>
</feature>